<dbReference type="FunFam" id="1.10.10.60:FF:000113">
    <property type="entry name" value="homeobox protein Hox-B1"/>
    <property type="match status" value="1"/>
</dbReference>
<keyword evidence="4 6" id="KW-0371">Homeobox</keyword>
<keyword evidence="11" id="KW-1185">Reference proteome</keyword>
<dbReference type="PRINTS" id="PR00024">
    <property type="entry name" value="HOMEOBOX"/>
</dbReference>
<dbReference type="GO" id="GO:0000978">
    <property type="term" value="F:RNA polymerase II cis-regulatory region sequence-specific DNA binding"/>
    <property type="evidence" value="ECO:0007669"/>
    <property type="project" value="TreeGrafter"/>
</dbReference>
<name>A0AAQ4EH13_AMBAM</name>
<gene>
    <name evidence="10" type="ORF">V5799_011392</name>
</gene>
<organism evidence="10 11">
    <name type="scientific">Amblyomma americanum</name>
    <name type="common">Lone star tick</name>
    <dbReference type="NCBI Taxonomy" id="6943"/>
    <lineage>
        <taxon>Eukaryota</taxon>
        <taxon>Metazoa</taxon>
        <taxon>Ecdysozoa</taxon>
        <taxon>Arthropoda</taxon>
        <taxon>Chelicerata</taxon>
        <taxon>Arachnida</taxon>
        <taxon>Acari</taxon>
        <taxon>Parasitiformes</taxon>
        <taxon>Ixodida</taxon>
        <taxon>Ixodoidea</taxon>
        <taxon>Ixodidae</taxon>
        <taxon>Amblyomminae</taxon>
        <taxon>Amblyomma</taxon>
    </lineage>
</organism>
<evidence type="ECO:0000256" key="8">
    <source>
        <dbReference type="SAM" id="MobiDB-lite"/>
    </source>
</evidence>
<dbReference type="InterPro" id="IPR020479">
    <property type="entry name" value="HD_metazoa"/>
</dbReference>
<feature type="region of interest" description="Disordered" evidence="8">
    <location>
        <begin position="109"/>
        <end position="131"/>
    </location>
</feature>
<dbReference type="PROSITE" id="PS00027">
    <property type="entry name" value="HOMEOBOX_1"/>
    <property type="match status" value="1"/>
</dbReference>
<dbReference type="PANTHER" id="PTHR45946:SF4">
    <property type="entry name" value="HOMEOBOX PROTEIN ROUGH-RELATED"/>
    <property type="match status" value="1"/>
</dbReference>
<reference evidence="10 11" key="1">
    <citation type="journal article" date="2023" name="Arcadia Sci">
        <title>De novo assembly of a long-read Amblyomma americanum tick genome.</title>
        <authorList>
            <person name="Chou S."/>
            <person name="Poskanzer K.E."/>
            <person name="Rollins M."/>
            <person name="Thuy-Boun P.S."/>
        </authorList>
    </citation>
    <scope>NUCLEOTIDE SEQUENCE [LARGE SCALE GENOMIC DNA]</scope>
    <source>
        <strain evidence="10">F_SG_1</strain>
        <tissue evidence="10">Salivary glands</tissue>
    </source>
</reference>
<dbReference type="GO" id="GO:0005634">
    <property type="term" value="C:nucleus"/>
    <property type="evidence" value="ECO:0007669"/>
    <property type="project" value="UniProtKB-SubCell"/>
</dbReference>
<dbReference type="InterPro" id="IPR017970">
    <property type="entry name" value="Homeobox_CS"/>
</dbReference>
<proteinExistence type="predicted"/>
<feature type="region of interest" description="Disordered" evidence="8">
    <location>
        <begin position="319"/>
        <end position="361"/>
    </location>
</feature>
<evidence type="ECO:0000256" key="3">
    <source>
        <dbReference type="ARBA" id="ARBA00023125"/>
    </source>
</evidence>
<dbReference type="SMART" id="SM00389">
    <property type="entry name" value="HOX"/>
    <property type="match status" value="1"/>
</dbReference>
<dbReference type="Pfam" id="PF00046">
    <property type="entry name" value="Homeodomain"/>
    <property type="match status" value="1"/>
</dbReference>
<dbReference type="AlphaFoldDB" id="A0AAQ4EH13"/>
<feature type="DNA-binding region" description="Homeobox" evidence="6">
    <location>
        <begin position="267"/>
        <end position="326"/>
    </location>
</feature>
<dbReference type="InterPro" id="IPR009057">
    <property type="entry name" value="Homeodomain-like_sf"/>
</dbReference>
<comment type="subcellular location">
    <subcellularLocation>
        <location evidence="1 6 7">Nucleus</location>
    </subcellularLocation>
</comment>
<dbReference type="PANTHER" id="PTHR45946">
    <property type="entry name" value="HOMEOBOX PROTEIN ROUGH-RELATED"/>
    <property type="match status" value="1"/>
</dbReference>
<comment type="caution">
    <text evidence="10">The sequence shown here is derived from an EMBL/GenBank/DDBJ whole genome shotgun (WGS) entry which is preliminary data.</text>
</comment>
<evidence type="ECO:0000256" key="5">
    <source>
        <dbReference type="ARBA" id="ARBA00023242"/>
    </source>
</evidence>
<keyword evidence="3 6" id="KW-0238">DNA-binding</keyword>
<feature type="domain" description="Homeobox" evidence="9">
    <location>
        <begin position="265"/>
        <end position="325"/>
    </location>
</feature>
<dbReference type="SUPFAM" id="SSF46689">
    <property type="entry name" value="Homeodomain-like"/>
    <property type="match status" value="1"/>
</dbReference>
<dbReference type="PROSITE" id="PS50071">
    <property type="entry name" value="HOMEOBOX_2"/>
    <property type="match status" value="1"/>
</dbReference>
<keyword evidence="5 6" id="KW-0539">Nucleus</keyword>
<dbReference type="GO" id="GO:0000981">
    <property type="term" value="F:DNA-binding transcription factor activity, RNA polymerase II-specific"/>
    <property type="evidence" value="ECO:0007669"/>
    <property type="project" value="InterPro"/>
</dbReference>
<dbReference type="CDD" id="cd00086">
    <property type="entry name" value="homeodomain"/>
    <property type="match status" value="1"/>
</dbReference>
<evidence type="ECO:0000256" key="4">
    <source>
        <dbReference type="ARBA" id="ARBA00023155"/>
    </source>
</evidence>
<feature type="compositionally biased region" description="Low complexity" evidence="8">
    <location>
        <begin position="117"/>
        <end position="130"/>
    </location>
</feature>
<dbReference type="Proteomes" id="UP001321473">
    <property type="component" value="Unassembled WGS sequence"/>
</dbReference>
<protein>
    <recommendedName>
        <fullName evidence="9">Homeobox domain-containing protein</fullName>
    </recommendedName>
</protein>
<evidence type="ECO:0000256" key="6">
    <source>
        <dbReference type="PROSITE-ProRule" id="PRU00108"/>
    </source>
</evidence>
<evidence type="ECO:0000259" key="9">
    <source>
        <dbReference type="PROSITE" id="PS50071"/>
    </source>
</evidence>
<feature type="compositionally biased region" description="Low complexity" evidence="8">
    <location>
        <begin position="342"/>
        <end position="351"/>
    </location>
</feature>
<evidence type="ECO:0000256" key="7">
    <source>
        <dbReference type="RuleBase" id="RU000682"/>
    </source>
</evidence>
<evidence type="ECO:0000256" key="1">
    <source>
        <dbReference type="ARBA" id="ARBA00004123"/>
    </source>
</evidence>
<sequence>MNSNVVYASMCHNGDGASAPYASSTQHYDLAAQVYFPAAPAESAYGPISFGDPRTPPLHGDPSSLGHHQIINDNNGLSYTNLDQQAAAAAAAAAAAGYHLHGAAPPGARGGYGSPGGASPRPAPTTATTGFPYRGAGLEYAHMESVAGVHHAATPGDHMAERSAMHASPPGYPATAYLDPLTLQRRNGYGGYDGYDAVRDSCQHNGAAAAYQASSHALSRTGLSPPKPAPVPTYKWMQVKRNVPKPLPKHEYGGFAGGGAGGPCGPNGTGRTNFTTKQLTELEKEFHFNKYLTRARRIEIATALQLNETQVKIWFQNRRMKQKKRMKEGLIPPESSPSDGAPALSPGGKLSPPSPQQKDSQ</sequence>
<evidence type="ECO:0000256" key="2">
    <source>
        <dbReference type="ARBA" id="ARBA00022473"/>
    </source>
</evidence>
<dbReference type="Gene3D" id="1.10.10.60">
    <property type="entry name" value="Homeodomain-like"/>
    <property type="match status" value="1"/>
</dbReference>
<dbReference type="EMBL" id="JARKHS020015828">
    <property type="protein sequence ID" value="KAK8774075.1"/>
    <property type="molecule type" value="Genomic_DNA"/>
</dbReference>
<dbReference type="InterPro" id="IPR046327">
    <property type="entry name" value="HXA1/B1/D1"/>
</dbReference>
<evidence type="ECO:0000313" key="10">
    <source>
        <dbReference type="EMBL" id="KAK8774075.1"/>
    </source>
</evidence>
<keyword evidence="2" id="KW-0217">Developmental protein</keyword>
<dbReference type="InterPro" id="IPR001356">
    <property type="entry name" value="HD"/>
</dbReference>
<evidence type="ECO:0000313" key="11">
    <source>
        <dbReference type="Proteomes" id="UP001321473"/>
    </source>
</evidence>
<accession>A0AAQ4EH13</accession>